<comment type="similarity">
    <text evidence="2 7">Belongs to the peptidase C19 family.</text>
</comment>
<feature type="compositionally biased region" description="Basic and acidic residues" evidence="8">
    <location>
        <begin position="152"/>
        <end position="170"/>
    </location>
</feature>
<feature type="compositionally biased region" description="Basic residues" evidence="8">
    <location>
        <begin position="110"/>
        <end position="119"/>
    </location>
</feature>
<evidence type="ECO:0000256" key="1">
    <source>
        <dbReference type="ARBA" id="ARBA00000707"/>
    </source>
</evidence>
<dbReference type="GO" id="GO:0006508">
    <property type="term" value="P:proteolysis"/>
    <property type="evidence" value="ECO:0007669"/>
    <property type="project" value="UniProtKB-KW"/>
</dbReference>
<dbReference type="GO" id="GO:0005634">
    <property type="term" value="C:nucleus"/>
    <property type="evidence" value="ECO:0007669"/>
    <property type="project" value="TreeGrafter"/>
</dbReference>
<evidence type="ECO:0000313" key="11">
    <source>
        <dbReference type="Proteomes" id="UP000077202"/>
    </source>
</evidence>
<dbReference type="GO" id="GO:0016579">
    <property type="term" value="P:protein deubiquitination"/>
    <property type="evidence" value="ECO:0007669"/>
    <property type="project" value="InterPro"/>
</dbReference>
<feature type="compositionally biased region" description="Polar residues" evidence="8">
    <location>
        <begin position="303"/>
        <end position="321"/>
    </location>
</feature>
<comment type="catalytic activity">
    <reaction evidence="1 7">
        <text>Thiol-dependent hydrolysis of ester, thioester, amide, peptide and isopeptide bonds formed by the C-terminal Gly of ubiquitin (a 76-residue protein attached to proteins as an intracellular targeting signal).</text>
        <dbReference type="EC" id="3.4.19.12"/>
    </reaction>
</comment>
<gene>
    <name evidence="10" type="ORF">AXG93_2543s1090</name>
</gene>
<dbReference type="InterPro" id="IPR001394">
    <property type="entry name" value="Peptidase_C19_UCH"/>
</dbReference>
<dbReference type="PROSITE" id="PS00972">
    <property type="entry name" value="USP_1"/>
    <property type="match status" value="1"/>
</dbReference>
<feature type="region of interest" description="Disordered" evidence="8">
    <location>
        <begin position="287"/>
        <end position="359"/>
    </location>
</feature>
<evidence type="ECO:0000313" key="10">
    <source>
        <dbReference type="EMBL" id="OAE21550.1"/>
    </source>
</evidence>
<evidence type="ECO:0000256" key="3">
    <source>
        <dbReference type="ARBA" id="ARBA00022670"/>
    </source>
</evidence>
<evidence type="ECO:0000259" key="9">
    <source>
        <dbReference type="PROSITE" id="PS50235"/>
    </source>
</evidence>
<evidence type="ECO:0000256" key="4">
    <source>
        <dbReference type="ARBA" id="ARBA00022786"/>
    </source>
</evidence>
<comment type="caution">
    <text evidence="10">The sequence shown here is derived from an EMBL/GenBank/DDBJ whole genome shotgun (WGS) entry which is preliminary data.</text>
</comment>
<dbReference type="AlphaFoldDB" id="A0A176VKX3"/>
<evidence type="ECO:0000256" key="8">
    <source>
        <dbReference type="SAM" id="MobiDB-lite"/>
    </source>
</evidence>
<feature type="region of interest" description="Disordered" evidence="8">
    <location>
        <begin position="442"/>
        <end position="474"/>
    </location>
</feature>
<dbReference type="GO" id="GO:0004843">
    <property type="term" value="F:cysteine-type deubiquitinase activity"/>
    <property type="evidence" value="ECO:0007669"/>
    <property type="project" value="UniProtKB-UniRule"/>
</dbReference>
<evidence type="ECO:0000256" key="6">
    <source>
        <dbReference type="ARBA" id="ARBA00022807"/>
    </source>
</evidence>
<keyword evidence="11" id="KW-1185">Reference proteome</keyword>
<dbReference type="Gene3D" id="3.90.70.10">
    <property type="entry name" value="Cysteine proteinases"/>
    <property type="match status" value="1"/>
</dbReference>
<feature type="compositionally biased region" description="Basic and acidic residues" evidence="8">
    <location>
        <begin position="455"/>
        <end position="466"/>
    </location>
</feature>
<dbReference type="InterPro" id="IPR018200">
    <property type="entry name" value="USP_CS"/>
</dbReference>
<dbReference type="PANTHER" id="PTHR24006:SF687">
    <property type="entry name" value="UBIQUITIN CARBOXYL-TERMINAL HYDROLASE 10"/>
    <property type="match status" value="1"/>
</dbReference>
<dbReference type="PANTHER" id="PTHR24006">
    <property type="entry name" value="UBIQUITIN CARBOXYL-TERMINAL HYDROLASE"/>
    <property type="match status" value="1"/>
</dbReference>
<evidence type="ECO:0000256" key="2">
    <source>
        <dbReference type="ARBA" id="ARBA00009085"/>
    </source>
</evidence>
<feature type="region of interest" description="Disordered" evidence="8">
    <location>
        <begin position="493"/>
        <end position="520"/>
    </location>
</feature>
<keyword evidence="5 7" id="KW-0378">Hydrolase</keyword>
<dbReference type="InterPro" id="IPR038765">
    <property type="entry name" value="Papain-like_cys_pep_sf"/>
</dbReference>
<feature type="compositionally biased region" description="Basic and acidic residues" evidence="8">
    <location>
        <begin position="125"/>
        <end position="139"/>
    </location>
</feature>
<dbReference type="GO" id="GO:0005829">
    <property type="term" value="C:cytosol"/>
    <property type="evidence" value="ECO:0007669"/>
    <property type="project" value="TreeGrafter"/>
</dbReference>
<sequence>MGWEETMDARDKGSPGGQGPGPDAGTVGWPGIAPSGQQDKAKRATAASGRAKNRRKTVPCSEPAPRPGRRGPSSGAGGRRRSFKASSLAPRAHGRPERDHTRAAGAARQAGRHRHRRRGTGGARKSIEDDETRRDEGRGPRGAGLGVLAEDIQEKRREGTRGRGEERRGEGCAGNGVGAGIFRNQHDVALLLSNMTEPILLCGARDESYALVFSALQSLIFLACQVFLFGSFTEDEAQQLQASVPESPSPKGSHRSLKPALKENGFHSAHNHPSELKIAPKAAPSKVAAAAQNGLSPAPKSVSKPNSSIVGNGKQPESANAPSRIAGRGVKKQVLSPAVGLGPQKGGKQVDAKSSAANNHIAENPLKRIVNNGAADLGYHAGRTPSSSQDFSVANGQGPPRAVVTPLNQNGTVSGKLGTKEEAVITSSVSSQLAIAPKSILGSDENSAKSSQGKEGSDLVRIRTTSDSESDGVASEFMPKSWAALVSVPTDSADMDGASGSLRRKPKDAQKRQPVSPQSQVPAVTVLSGDIWLKSLRKADTAGRRLLPRGLVNTGNSCFLNSTMQVLLSCPAFTHLLQVLKDRTVPQHGYPTLQAFLNFFGEFEPLPDTNALKVRREVDGKVPAVEVGRPFVPAMFDGILQSFTPDQPLRAKGRNRQEDAQEFLSFVMDRMHEEILRLQGNDSPVSQSSPSGPSFEDGDWEMVGPKNRTSVTRTHQFSESAVTDIFGGQLRSVVKTKGNKASATVQPFMVLHLDIVPEFVHSVEDALRMFAAPESLEGYKPATAKVGEVVAASKSVKIQTLPRVLILHLMRFSYGSSGSSKLHKPVQFPLEVTLGRELLASSTGSGNESRRYELVATVSHHGKDPSVGHYTTDSKQASGQWLRFDDGAVSAISVNRVQQEQVYVLFYKRLGV</sequence>
<feature type="domain" description="USP" evidence="9">
    <location>
        <begin position="549"/>
        <end position="910"/>
    </location>
</feature>
<feature type="compositionally biased region" description="Polar residues" evidence="8">
    <location>
        <begin position="444"/>
        <end position="454"/>
    </location>
</feature>
<keyword evidence="3 7" id="KW-0645">Protease</keyword>
<dbReference type="PROSITE" id="PS50235">
    <property type="entry name" value="USP_3"/>
    <property type="match status" value="1"/>
</dbReference>
<keyword evidence="4 7" id="KW-0833">Ubl conjugation pathway</keyword>
<feature type="region of interest" description="Disordered" evidence="8">
    <location>
        <begin position="377"/>
        <end position="415"/>
    </location>
</feature>
<dbReference type="EMBL" id="LVLJ01003403">
    <property type="protein sequence ID" value="OAE21550.1"/>
    <property type="molecule type" value="Genomic_DNA"/>
</dbReference>
<evidence type="ECO:0000256" key="7">
    <source>
        <dbReference type="RuleBase" id="RU366025"/>
    </source>
</evidence>
<dbReference type="PROSITE" id="PS00973">
    <property type="entry name" value="USP_2"/>
    <property type="match status" value="1"/>
</dbReference>
<feature type="compositionally biased region" description="Polar residues" evidence="8">
    <location>
        <begin position="384"/>
        <end position="395"/>
    </location>
</feature>
<proteinExistence type="inferred from homology"/>
<reference evidence="10" key="1">
    <citation type="submission" date="2016-03" db="EMBL/GenBank/DDBJ databases">
        <title>Mechanisms controlling the formation of the plant cell surface in tip-growing cells are functionally conserved among land plants.</title>
        <authorList>
            <person name="Honkanen S."/>
            <person name="Jones V.A."/>
            <person name="Morieri G."/>
            <person name="Champion C."/>
            <person name="Hetherington A.J."/>
            <person name="Kelly S."/>
            <person name="Saint-Marcoux D."/>
            <person name="Proust H."/>
            <person name="Prescott H."/>
            <person name="Dolan L."/>
        </authorList>
    </citation>
    <scope>NUCLEOTIDE SEQUENCE [LARGE SCALE GENOMIC DNA]</scope>
    <source>
        <tissue evidence="10">Whole gametophyte</tissue>
    </source>
</reference>
<keyword evidence="6 7" id="KW-0788">Thiol protease</keyword>
<dbReference type="EC" id="3.4.19.12" evidence="7"/>
<feature type="region of interest" description="Disordered" evidence="8">
    <location>
        <begin position="679"/>
        <end position="701"/>
    </location>
</feature>
<dbReference type="Pfam" id="PF00443">
    <property type="entry name" value="UCH"/>
    <property type="match status" value="1"/>
</dbReference>
<organism evidence="10 11">
    <name type="scientific">Marchantia polymorpha subsp. ruderalis</name>
    <dbReference type="NCBI Taxonomy" id="1480154"/>
    <lineage>
        <taxon>Eukaryota</taxon>
        <taxon>Viridiplantae</taxon>
        <taxon>Streptophyta</taxon>
        <taxon>Embryophyta</taxon>
        <taxon>Marchantiophyta</taxon>
        <taxon>Marchantiopsida</taxon>
        <taxon>Marchantiidae</taxon>
        <taxon>Marchantiales</taxon>
        <taxon>Marchantiaceae</taxon>
        <taxon>Marchantia</taxon>
    </lineage>
</organism>
<dbReference type="InterPro" id="IPR028889">
    <property type="entry name" value="USP"/>
</dbReference>
<comment type="function">
    <text evidence="7">Recognizes and hydrolyzes the peptide bond at the C-terminal Gly of ubiquitin. Involved in the processing of poly-ubiquitin precursors as well as that of ubiquitinated proteins.</text>
</comment>
<name>A0A176VKX3_MARPO</name>
<dbReference type="InterPro" id="IPR050164">
    <property type="entry name" value="Peptidase_C19"/>
</dbReference>
<feature type="compositionally biased region" description="Low complexity" evidence="8">
    <location>
        <begin position="683"/>
        <end position="694"/>
    </location>
</feature>
<evidence type="ECO:0000256" key="5">
    <source>
        <dbReference type="ARBA" id="ARBA00022801"/>
    </source>
</evidence>
<accession>A0A176VKX3</accession>
<feature type="region of interest" description="Disordered" evidence="8">
    <location>
        <begin position="1"/>
        <end position="171"/>
    </location>
</feature>
<protein>
    <recommendedName>
        <fullName evidence="7">Ubiquitin carboxyl-terminal hydrolase</fullName>
        <ecNumber evidence="7">3.4.19.12</ecNumber>
    </recommendedName>
</protein>
<dbReference type="SUPFAM" id="SSF54001">
    <property type="entry name" value="Cysteine proteinases"/>
    <property type="match status" value="1"/>
</dbReference>
<dbReference type="Proteomes" id="UP000077202">
    <property type="component" value="Unassembled WGS sequence"/>
</dbReference>